<sequence length="56" mass="6118">MKKYTKTAHDSMDKKGAKAPTKYIEGKPKQNMMDLSKAKTGAKAPVQFMKAVKAGC</sequence>
<evidence type="ECO:0000256" key="1">
    <source>
        <dbReference type="SAM" id="MobiDB-lite"/>
    </source>
</evidence>
<evidence type="ECO:0000313" key="2">
    <source>
        <dbReference type="EMBL" id="CAB5195158.1"/>
    </source>
</evidence>
<gene>
    <name evidence="2" type="ORF">UFOVP167_58</name>
</gene>
<dbReference type="EMBL" id="LR798222">
    <property type="protein sequence ID" value="CAB5195158.1"/>
    <property type="molecule type" value="Genomic_DNA"/>
</dbReference>
<reference evidence="2" key="1">
    <citation type="submission" date="2020-05" db="EMBL/GenBank/DDBJ databases">
        <authorList>
            <person name="Chiriac C."/>
            <person name="Salcher M."/>
            <person name="Ghai R."/>
            <person name="Kavagutti S V."/>
        </authorList>
    </citation>
    <scope>NUCLEOTIDE SEQUENCE</scope>
</reference>
<protein>
    <submittedName>
        <fullName evidence="2">Uncharacterized protein</fullName>
    </submittedName>
</protein>
<organism evidence="2">
    <name type="scientific">uncultured Caudovirales phage</name>
    <dbReference type="NCBI Taxonomy" id="2100421"/>
    <lineage>
        <taxon>Viruses</taxon>
        <taxon>Duplodnaviria</taxon>
        <taxon>Heunggongvirae</taxon>
        <taxon>Uroviricota</taxon>
        <taxon>Caudoviricetes</taxon>
        <taxon>Peduoviridae</taxon>
        <taxon>Maltschvirus</taxon>
        <taxon>Maltschvirus maltsch</taxon>
    </lineage>
</organism>
<feature type="region of interest" description="Disordered" evidence="1">
    <location>
        <begin position="1"/>
        <end position="29"/>
    </location>
</feature>
<feature type="compositionally biased region" description="Basic and acidic residues" evidence="1">
    <location>
        <begin position="7"/>
        <end position="16"/>
    </location>
</feature>
<name>A0A6J7WC73_9CAUD</name>
<accession>A0A6J7WC73</accession>
<proteinExistence type="predicted"/>